<evidence type="ECO:0000256" key="6">
    <source>
        <dbReference type="ARBA" id="ARBA00023136"/>
    </source>
</evidence>
<evidence type="ECO:0000313" key="11">
    <source>
        <dbReference type="EMBL" id="KTC84752.1"/>
    </source>
</evidence>
<dbReference type="SUPFAM" id="SSF103190">
    <property type="entry name" value="Sensory domain-like"/>
    <property type="match status" value="1"/>
</dbReference>
<keyword evidence="3" id="KW-1003">Cell membrane</keyword>
<dbReference type="OrthoDB" id="9806704at2"/>
<dbReference type="CDD" id="cd07302">
    <property type="entry name" value="CHD"/>
    <property type="match status" value="1"/>
</dbReference>
<dbReference type="PATRIC" id="fig|1212489.4.peg.3074"/>
<dbReference type="InterPro" id="IPR003660">
    <property type="entry name" value="HAMP_dom"/>
</dbReference>
<feature type="domain" description="HAMP" evidence="10">
    <location>
        <begin position="368"/>
        <end position="421"/>
    </location>
</feature>
<evidence type="ECO:0000256" key="8">
    <source>
        <dbReference type="SAM" id="Phobius"/>
    </source>
</evidence>
<dbReference type="RefSeq" id="WP_058497173.1">
    <property type="nucleotide sequence ID" value="NZ_CAAAIU010000004.1"/>
</dbReference>
<evidence type="ECO:0000256" key="5">
    <source>
        <dbReference type="ARBA" id="ARBA00022989"/>
    </source>
</evidence>
<evidence type="ECO:0000256" key="7">
    <source>
        <dbReference type="PROSITE-ProRule" id="PRU00339"/>
    </source>
</evidence>
<keyword evidence="11" id="KW-0456">Lyase</keyword>
<evidence type="ECO:0000256" key="2">
    <source>
        <dbReference type="ARBA" id="ARBA00005381"/>
    </source>
</evidence>
<keyword evidence="4 8" id="KW-0812">Transmembrane</keyword>
<keyword evidence="7" id="KW-0802">TPR repeat</keyword>
<dbReference type="Proteomes" id="UP000054736">
    <property type="component" value="Unassembled WGS sequence"/>
</dbReference>
<comment type="subcellular location">
    <subcellularLocation>
        <location evidence="1">Cell membrane</location>
        <topology evidence="1">Multi-pass membrane protein</topology>
    </subcellularLocation>
</comment>
<keyword evidence="6 8" id="KW-0472">Membrane</keyword>
<dbReference type="AlphaFoldDB" id="A0A0W0SN05"/>
<evidence type="ECO:0000256" key="3">
    <source>
        <dbReference type="ARBA" id="ARBA00022475"/>
    </source>
</evidence>
<dbReference type="STRING" id="1212489.Ldro_2916"/>
<dbReference type="FunFam" id="3.30.70.1230:FF:000016">
    <property type="entry name" value="Adenylate/guanylate cyclase domain-containing protein"/>
    <property type="match status" value="1"/>
</dbReference>
<dbReference type="Gene3D" id="6.10.340.10">
    <property type="match status" value="1"/>
</dbReference>
<protein>
    <submittedName>
        <fullName evidence="11">Guanylate cyclase</fullName>
        <ecNumber evidence="11">4.6.1.1</ecNumber>
    </submittedName>
</protein>
<dbReference type="InterPro" id="IPR001054">
    <property type="entry name" value="A/G_cyclase"/>
</dbReference>
<comment type="similarity">
    <text evidence="2">Belongs to the adenylyl cyclase class-3 family.</text>
</comment>
<evidence type="ECO:0000256" key="1">
    <source>
        <dbReference type="ARBA" id="ARBA00004651"/>
    </source>
</evidence>
<dbReference type="GO" id="GO:0005886">
    <property type="term" value="C:plasma membrane"/>
    <property type="evidence" value="ECO:0007669"/>
    <property type="project" value="UniProtKB-SubCell"/>
</dbReference>
<dbReference type="InterPro" id="IPR029787">
    <property type="entry name" value="Nucleotide_cyclase"/>
</dbReference>
<dbReference type="PROSITE" id="PS50885">
    <property type="entry name" value="HAMP"/>
    <property type="match status" value="1"/>
</dbReference>
<dbReference type="Pfam" id="PF00211">
    <property type="entry name" value="Guanylate_cyc"/>
    <property type="match status" value="1"/>
</dbReference>
<proteinExistence type="inferred from homology"/>
<dbReference type="InterPro" id="IPR019734">
    <property type="entry name" value="TPR_rpt"/>
</dbReference>
<evidence type="ECO:0000259" key="10">
    <source>
        <dbReference type="PROSITE" id="PS50885"/>
    </source>
</evidence>
<gene>
    <name evidence="11" type="ORF">Ldro_2916</name>
</gene>
<dbReference type="CDD" id="cd12913">
    <property type="entry name" value="PDC1_MCP_like"/>
    <property type="match status" value="1"/>
</dbReference>
<dbReference type="PANTHER" id="PTHR43081">
    <property type="entry name" value="ADENYLATE CYCLASE, TERMINAL-DIFFERENTIATION SPECIFIC-RELATED"/>
    <property type="match status" value="1"/>
</dbReference>
<dbReference type="EC" id="4.6.1.1" evidence="11"/>
<dbReference type="Gene3D" id="3.30.450.20">
    <property type="entry name" value="PAS domain"/>
    <property type="match status" value="2"/>
</dbReference>
<dbReference type="Pfam" id="PF02743">
    <property type="entry name" value="dCache_1"/>
    <property type="match status" value="1"/>
</dbReference>
<dbReference type="PROSITE" id="PS50005">
    <property type="entry name" value="TPR"/>
    <property type="match status" value="1"/>
</dbReference>
<sequence>MIKRLLKKLNEMIVPLRLSMLFLFISLFVVTILLIILVTTLRYTEALSSVAHEHMKNTSLIVLNKLYRNLLPARIHCQFAAHLIEENLTHAPVPASHIINLTMGIVKMMPLANGAYWADEKGNFIYARKESNGTITSEIYQHGEGVFTRTIIKRDIQGKVISQYLSNDLSYDPRTRPWYQQVKAEKGTVWTQIYKFAFQPTDGLTVSAPVFKNGQFFGAFGVDIVLSNLSQFIKRIQKITPNSFLFIINKNGKLIASSDASSFVQLTSANNKSKGINSDLMQLIDQTGKEYKQRGENKLRTFSYPYKDHTYIVTYAPSIVFANHDWLVGIISPRIDFISNLRKMHSITVYLSLAILALGIFLVSSLVSHIVKPLKQLVAETEHIKEFDLDHKILIHSKIKEVIQLRNSIDSMKLGLKLFQKYIPKVLVRQLIESGEDVRTGGVKKTLTVFFSDIENFTTIAEKMDPNELIHRMGVYFEELSKIIIDEKGTIDKYIGDAIMAFWGAPLPNKSPNHHAARAALRCQKKLNELNNIWEQKGNKTLVTRIGIHMGDAIVGNLGSSERLNYTALGDTINIASRLESINKNYGTKIIVSDTVYEEIKDQFVLRLIDCVIVKGRTQSFYIYELLTDDIQQLEFDLNAYSAAFEQGFLFYKQQSWNEAIVHFKRGLEIYPADFIAPIFIERCQRFKSNPPKSNWIGIS</sequence>
<dbReference type="PANTHER" id="PTHR43081:SF1">
    <property type="entry name" value="ADENYLATE CYCLASE, TERMINAL-DIFFERENTIATION SPECIFIC"/>
    <property type="match status" value="1"/>
</dbReference>
<feature type="transmembrane region" description="Helical" evidence="8">
    <location>
        <begin position="21"/>
        <end position="41"/>
    </location>
</feature>
<comment type="caution">
    <text evidence="11">The sequence shown here is derived from an EMBL/GenBank/DDBJ whole genome shotgun (WGS) entry which is preliminary data.</text>
</comment>
<dbReference type="EMBL" id="LNXY01000031">
    <property type="protein sequence ID" value="KTC84752.1"/>
    <property type="molecule type" value="Genomic_DNA"/>
</dbReference>
<dbReference type="InterPro" id="IPR033479">
    <property type="entry name" value="dCache_1"/>
</dbReference>
<keyword evidence="12" id="KW-1185">Reference proteome</keyword>
<evidence type="ECO:0000256" key="4">
    <source>
        <dbReference type="ARBA" id="ARBA00022692"/>
    </source>
</evidence>
<dbReference type="GO" id="GO:0004016">
    <property type="term" value="F:adenylate cyclase activity"/>
    <property type="evidence" value="ECO:0007669"/>
    <property type="project" value="UniProtKB-EC"/>
</dbReference>
<dbReference type="SMART" id="SM00044">
    <property type="entry name" value="CYCc"/>
    <property type="match status" value="1"/>
</dbReference>
<name>A0A0W0SN05_9GAMM</name>
<dbReference type="Gene3D" id="3.30.70.1230">
    <property type="entry name" value="Nucleotide cyclase"/>
    <property type="match status" value="1"/>
</dbReference>
<keyword evidence="5 8" id="KW-1133">Transmembrane helix</keyword>
<evidence type="ECO:0000313" key="12">
    <source>
        <dbReference type="Proteomes" id="UP000054736"/>
    </source>
</evidence>
<dbReference type="PROSITE" id="PS50125">
    <property type="entry name" value="GUANYLATE_CYCLASE_2"/>
    <property type="match status" value="1"/>
</dbReference>
<feature type="domain" description="Guanylate cyclase" evidence="9">
    <location>
        <begin position="448"/>
        <end position="580"/>
    </location>
</feature>
<accession>A0A0W0SN05</accession>
<feature type="transmembrane region" description="Helical" evidence="8">
    <location>
        <begin position="347"/>
        <end position="367"/>
    </location>
</feature>
<organism evidence="11 12">
    <name type="scientific">Legionella drozanskii LLAP-1</name>
    <dbReference type="NCBI Taxonomy" id="1212489"/>
    <lineage>
        <taxon>Bacteria</taxon>
        <taxon>Pseudomonadati</taxon>
        <taxon>Pseudomonadota</taxon>
        <taxon>Gammaproteobacteria</taxon>
        <taxon>Legionellales</taxon>
        <taxon>Legionellaceae</taxon>
        <taxon>Legionella</taxon>
    </lineage>
</organism>
<dbReference type="InterPro" id="IPR050697">
    <property type="entry name" value="Adenylyl/Guanylyl_Cyclase_3/4"/>
</dbReference>
<feature type="repeat" description="TPR" evidence="7">
    <location>
        <begin position="641"/>
        <end position="674"/>
    </location>
</feature>
<reference evidence="11 12" key="1">
    <citation type="submission" date="2015-11" db="EMBL/GenBank/DDBJ databases">
        <title>Genomic analysis of 38 Legionella species identifies large and diverse effector repertoires.</title>
        <authorList>
            <person name="Burstein D."/>
            <person name="Amaro F."/>
            <person name="Zusman T."/>
            <person name="Lifshitz Z."/>
            <person name="Cohen O."/>
            <person name="Gilbert J.A."/>
            <person name="Pupko T."/>
            <person name="Shuman H.A."/>
            <person name="Segal G."/>
        </authorList>
    </citation>
    <scope>NUCLEOTIDE SEQUENCE [LARGE SCALE GENOMIC DNA]</scope>
    <source>
        <strain evidence="11 12">ATCC 700990</strain>
    </source>
</reference>
<dbReference type="GO" id="GO:0035556">
    <property type="term" value="P:intracellular signal transduction"/>
    <property type="evidence" value="ECO:0007669"/>
    <property type="project" value="InterPro"/>
</dbReference>
<dbReference type="SUPFAM" id="SSF55073">
    <property type="entry name" value="Nucleotide cyclase"/>
    <property type="match status" value="1"/>
</dbReference>
<dbReference type="GO" id="GO:0006171">
    <property type="term" value="P:cAMP biosynthetic process"/>
    <property type="evidence" value="ECO:0007669"/>
    <property type="project" value="TreeGrafter"/>
</dbReference>
<evidence type="ECO:0000259" key="9">
    <source>
        <dbReference type="PROSITE" id="PS50125"/>
    </source>
</evidence>
<dbReference type="InterPro" id="IPR029151">
    <property type="entry name" value="Sensor-like_sf"/>
</dbReference>